<sequence length="259" mass="29063">MAATSGFAEINFTDAEINVSDVKMPGSKKRKMMSTDEEEELILTSVPYYTWQKQFNGKIEAGRPCGHVACFVNATVRSKELIPTNGDDLRYQKNLVAISGLEDLITTSFNPGESNREKYTTIPAVPGGQVICNFGIAMSPTMYKQAVSLGKRAAEEAGQKFVDRMGGMPSDPDDPNKTVVLRKMTLDDNMQKLAVCGSLRFHWLRQYLKQVFGKRYCETCVQFGTMNVPCMFVDVEDEKEITQIFTKLGFKVQKAKKYK</sequence>
<name>A0AAE0BYY6_9CHLO</name>
<evidence type="ECO:0000313" key="1">
    <source>
        <dbReference type="EMBL" id="KAK3245353.1"/>
    </source>
</evidence>
<accession>A0AAE0BYY6</accession>
<protein>
    <submittedName>
        <fullName evidence="1">Uncharacterized protein</fullName>
    </submittedName>
</protein>
<proteinExistence type="predicted"/>
<evidence type="ECO:0000313" key="2">
    <source>
        <dbReference type="Proteomes" id="UP001190700"/>
    </source>
</evidence>
<comment type="caution">
    <text evidence="1">The sequence shown here is derived from an EMBL/GenBank/DDBJ whole genome shotgun (WGS) entry which is preliminary data.</text>
</comment>
<reference evidence="1 2" key="1">
    <citation type="journal article" date="2015" name="Genome Biol. Evol.">
        <title>Comparative Genomics of a Bacterivorous Green Alga Reveals Evolutionary Causalities and Consequences of Phago-Mixotrophic Mode of Nutrition.</title>
        <authorList>
            <person name="Burns J.A."/>
            <person name="Paasch A."/>
            <person name="Narechania A."/>
            <person name="Kim E."/>
        </authorList>
    </citation>
    <scope>NUCLEOTIDE SEQUENCE [LARGE SCALE GENOMIC DNA]</scope>
    <source>
        <strain evidence="1 2">PLY_AMNH</strain>
    </source>
</reference>
<dbReference type="EMBL" id="LGRX02030742">
    <property type="protein sequence ID" value="KAK3245353.1"/>
    <property type="molecule type" value="Genomic_DNA"/>
</dbReference>
<dbReference type="AlphaFoldDB" id="A0AAE0BYY6"/>
<dbReference type="Proteomes" id="UP001190700">
    <property type="component" value="Unassembled WGS sequence"/>
</dbReference>
<organism evidence="1 2">
    <name type="scientific">Cymbomonas tetramitiformis</name>
    <dbReference type="NCBI Taxonomy" id="36881"/>
    <lineage>
        <taxon>Eukaryota</taxon>
        <taxon>Viridiplantae</taxon>
        <taxon>Chlorophyta</taxon>
        <taxon>Pyramimonadophyceae</taxon>
        <taxon>Pyramimonadales</taxon>
        <taxon>Pyramimonadaceae</taxon>
        <taxon>Cymbomonas</taxon>
    </lineage>
</organism>
<keyword evidence="2" id="KW-1185">Reference proteome</keyword>
<gene>
    <name evidence="1" type="ORF">CYMTET_45073</name>
</gene>